<feature type="compositionally biased region" description="Basic and acidic residues" evidence="1">
    <location>
        <begin position="73"/>
        <end position="89"/>
    </location>
</feature>
<name>A0A7H4NYK2_9ENTR</name>
<evidence type="ECO:0000313" key="2">
    <source>
        <dbReference type="EMBL" id="STW05267.1"/>
    </source>
</evidence>
<gene>
    <name evidence="2" type="ORF">NCTC9149_01642</name>
</gene>
<feature type="region of interest" description="Disordered" evidence="1">
    <location>
        <begin position="73"/>
        <end position="117"/>
    </location>
</feature>
<dbReference type="Proteomes" id="UP000254571">
    <property type="component" value="Unassembled WGS sequence"/>
</dbReference>
<protein>
    <submittedName>
        <fullName evidence="2">Putative phage portal protein</fullName>
    </submittedName>
</protein>
<proteinExistence type="predicted"/>
<dbReference type="EMBL" id="UGMX01000002">
    <property type="protein sequence ID" value="STW05267.1"/>
    <property type="molecule type" value="Genomic_DNA"/>
</dbReference>
<comment type="caution">
    <text evidence="2">The sequence shown here is derived from an EMBL/GenBank/DDBJ whole genome shotgun (WGS) entry which is preliminary data.</text>
</comment>
<evidence type="ECO:0000256" key="1">
    <source>
        <dbReference type="SAM" id="MobiDB-lite"/>
    </source>
</evidence>
<sequence>MTTQPYEFTKGSIFHLMEPDLNQEIYGLPEYLSAIPSALLNESATLFRRKYYINGSHAGFIMYMTDAAQNQEDVKQHPPCDEKCQRTRELPQPVYVLPQREKRRHPDHPIVRSSGKG</sequence>
<dbReference type="AlphaFoldDB" id="A0A7H4NYK2"/>
<reference evidence="2 3" key="1">
    <citation type="submission" date="2018-06" db="EMBL/GenBank/DDBJ databases">
        <authorList>
            <consortium name="Pathogen Informatics"/>
            <person name="Doyle S."/>
        </authorList>
    </citation>
    <scope>NUCLEOTIDE SEQUENCE [LARGE SCALE GENOMIC DNA]</scope>
    <source>
        <strain evidence="2 3">NCTC9149</strain>
    </source>
</reference>
<evidence type="ECO:0000313" key="3">
    <source>
        <dbReference type="Proteomes" id="UP000254571"/>
    </source>
</evidence>
<accession>A0A7H4NYK2</accession>
<organism evidence="2 3">
    <name type="scientific">Klebsiella grimontii</name>
    <dbReference type="NCBI Taxonomy" id="2058152"/>
    <lineage>
        <taxon>Bacteria</taxon>
        <taxon>Pseudomonadati</taxon>
        <taxon>Pseudomonadota</taxon>
        <taxon>Gammaproteobacteria</taxon>
        <taxon>Enterobacterales</taxon>
        <taxon>Enterobacteriaceae</taxon>
        <taxon>Klebsiella/Raoultella group</taxon>
        <taxon>Klebsiella</taxon>
    </lineage>
</organism>